<proteinExistence type="predicted"/>
<gene>
    <name evidence="2" type="ORF">LO80_08720</name>
</gene>
<name>A0A097ERZ1_9GAMM</name>
<dbReference type="RefSeq" id="WP_040010773.1">
    <property type="nucleotide sequence ID" value="NZ_CP009574.1"/>
</dbReference>
<dbReference type="InterPro" id="IPR001646">
    <property type="entry name" value="5peptide_repeat"/>
</dbReference>
<keyword evidence="1" id="KW-1133">Transmembrane helix</keyword>
<keyword evidence="1" id="KW-0472">Membrane</keyword>
<protein>
    <recommendedName>
        <fullName evidence="4">Pentapeptide repeat-containing protein</fullName>
    </recommendedName>
</protein>
<evidence type="ECO:0000313" key="2">
    <source>
        <dbReference type="EMBL" id="AIT10334.1"/>
    </source>
</evidence>
<accession>A0A097ERZ1</accession>
<dbReference type="OrthoDB" id="5290767at2"/>
<dbReference type="EMBL" id="CP009574">
    <property type="protein sequence ID" value="AIT10334.1"/>
    <property type="molecule type" value="Genomic_DNA"/>
</dbReference>
<dbReference type="Gene3D" id="2.160.20.80">
    <property type="entry name" value="E3 ubiquitin-protein ligase SopA"/>
    <property type="match status" value="1"/>
</dbReference>
<dbReference type="AlphaFoldDB" id="A0A097ERZ1"/>
<dbReference type="Pfam" id="PF13576">
    <property type="entry name" value="Pentapeptide_3"/>
    <property type="match status" value="1"/>
</dbReference>
<sequence>MNDEAFRNHLVDITFKDSEEAIFKVNDDIPVIGKVDGNKLTIPDCCYKALSGDYYIISFLEQLEKYINNIPVNKDSSAPKIISYCVFRNQNIIDEILDKYSDKDIRFVHCFFIFSGVIRFNINNEKKSIWFGNCYFKGQLELSGELKRLSFMLSDFLGIVKFKIIKIYNIQFNDCVLNKSALFPGKLKKLSRDSLLSVESCIFKDMVKMQYFEYELDISFQKTEFLKDVYLDVVSKFLGKLVFVDVQFYGKANLSYSMFEKNVIFKNVAFKNNIDISYAEFLNVVDFSSSKFQKMIADNTKFHKDSIFEGTTFSNLVDFKYTTFKENSSLRAAHFIKGLNLARVNINNSAILDFHDAEVNNGNSYQISIKDKQETCRILKHESLKKNDTIKAVEFYKDECESHYQTLKWDSRDFFNKFILAFEKYVSNYGTSIFRSIVSLVLINIMFVVLTLLKPYLFTTCLFLLSIFIGYLSSFDKHSSILNKMVYFTFSIIISYVILKLGIFTYQIFDYLTFKSTRFLPIDGSKGVSFATLIHIAINATLVYEIIKSFRKYSRKL</sequence>
<feature type="transmembrane region" description="Helical" evidence="1">
    <location>
        <begin position="456"/>
        <end position="473"/>
    </location>
</feature>
<feature type="transmembrane region" description="Helical" evidence="1">
    <location>
        <begin position="433"/>
        <end position="450"/>
    </location>
</feature>
<evidence type="ECO:0000313" key="3">
    <source>
        <dbReference type="Proteomes" id="UP000029672"/>
    </source>
</evidence>
<feature type="transmembrane region" description="Helical" evidence="1">
    <location>
        <begin position="485"/>
        <end position="508"/>
    </location>
</feature>
<organism evidence="2 3">
    <name type="scientific">Candidatus Francisella endociliophora</name>
    <dbReference type="NCBI Taxonomy" id="653937"/>
    <lineage>
        <taxon>Bacteria</taxon>
        <taxon>Pseudomonadati</taxon>
        <taxon>Pseudomonadota</taxon>
        <taxon>Gammaproteobacteria</taxon>
        <taxon>Thiotrichales</taxon>
        <taxon>Francisellaceae</taxon>
        <taxon>Francisella</taxon>
    </lineage>
</organism>
<dbReference type="KEGG" id="frf:LO80_08720"/>
<reference evidence="2 3" key="1">
    <citation type="submission" date="2014-10" db="EMBL/GenBank/DDBJ databases">
        <title>Whole genome sequence of Francisella endociliophora strain FSC1006, isolated from a laboratory culture of the marine ciliate Euplotes raikovi.</title>
        <authorList>
            <person name="Granberg M."/>
            <person name="Backman S."/>
            <person name="Lundmark E."/>
            <person name="Nilsson E."/>
            <person name="Karlsson E."/>
            <person name="Thelaus J."/>
            <person name="Ohrman C."/>
            <person name="Larkeryd A."/>
            <person name="Stenberg P."/>
        </authorList>
    </citation>
    <scope>NUCLEOTIDE SEQUENCE [LARGE SCALE GENOMIC DNA]</scope>
    <source>
        <strain evidence="2 3">FSC1006</strain>
    </source>
</reference>
<feature type="transmembrane region" description="Helical" evidence="1">
    <location>
        <begin position="528"/>
        <end position="547"/>
    </location>
</feature>
<evidence type="ECO:0000256" key="1">
    <source>
        <dbReference type="SAM" id="Phobius"/>
    </source>
</evidence>
<keyword evidence="1" id="KW-0812">Transmembrane</keyword>
<keyword evidence="3" id="KW-1185">Reference proteome</keyword>
<dbReference type="HOGENOM" id="CLU_035899_0_0_6"/>
<dbReference type="Proteomes" id="UP000029672">
    <property type="component" value="Chromosome"/>
</dbReference>
<dbReference type="eggNOG" id="COG1357">
    <property type="taxonomic scope" value="Bacteria"/>
</dbReference>
<evidence type="ECO:0008006" key="4">
    <source>
        <dbReference type="Google" id="ProtNLM"/>
    </source>
</evidence>